<reference evidence="2" key="1">
    <citation type="submission" date="2021-11" db="EMBL/GenBank/DDBJ databases">
        <authorList>
            <person name="Schell T."/>
        </authorList>
    </citation>
    <scope>NUCLEOTIDE SEQUENCE</scope>
    <source>
        <strain evidence="2">M5</strain>
    </source>
</reference>
<accession>A0A8J2WM25</accession>
<feature type="domain" description="Reverse transcriptase" evidence="1">
    <location>
        <begin position="138"/>
        <end position="441"/>
    </location>
</feature>
<sequence length="458" mass="51859">MASSNTKAIFAPIFIKRDDGKSFKEMKSIEISHIVQELESNLGKFEKDGVTIASGGELFIILITEDQQQKFLHVCFSFSEMMDTPELNGLNSPITERELRDRMSNLKSNVMGQDMVNNMMLKILSYENKSHLLHLLNSMLQTAYVPEHWKKASIIPILKPGKPSAKPKSYRPISLTSCLGKIMERIINKRLSWLLEKNGKRLKKQAGFRKGRSTMDKIISLDHYIRHGFNQPKSLNNYTVFLDISKAFDSTWIQGLLYKLSNIGITGHTTSGNCDLKIGVPQGSPHSPLLFSIMIDNFPILSRPGETLLFAHDIECHVHARDGVEAETFLTPYLKKVSNWSKSLDSIPEVSEIKHLGVYFDKGLRWTKQTDEVLLKTSKLKNLFKILANTKHGPSNKSLVIVYQALVRSRIDYGIIVFDSPNQERENNLETIQNTFMGIILGAPKSTPITELLLELNL</sequence>
<gene>
    <name evidence="2" type="ORF">DGAL_LOCUS11378</name>
</gene>
<dbReference type="AlphaFoldDB" id="A0A8J2WM25"/>
<dbReference type="SUPFAM" id="SSF56672">
    <property type="entry name" value="DNA/RNA polymerases"/>
    <property type="match status" value="1"/>
</dbReference>
<keyword evidence="3" id="KW-1185">Reference proteome</keyword>
<dbReference type="CDD" id="cd01650">
    <property type="entry name" value="RT_nLTR_like"/>
    <property type="match status" value="1"/>
</dbReference>
<evidence type="ECO:0000259" key="1">
    <source>
        <dbReference type="PROSITE" id="PS50878"/>
    </source>
</evidence>
<organism evidence="2 3">
    <name type="scientific">Daphnia galeata</name>
    <dbReference type="NCBI Taxonomy" id="27404"/>
    <lineage>
        <taxon>Eukaryota</taxon>
        <taxon>Metazoa</taxon>
        <taxon>Ecdysozoa</taxon>
        <taxon>Arthropoda</taxon>
        <taxon>Crustacea</taxon>
        <taxon>Branchiopoda</taxon>
        <taxon>Diplostraca</taxon>
        <taxon>Cladocera</taxon>
        <taxon>Anomopoda</taxon>
        <taxon>Daphniidae</taxon>
        <taxon>Daphnia</taxon>
    </lineage>
</organism>
<dbReference type="PROSITE" id="PS50878">
    <property type="entry name" value="RT_POL"/>
    <property type="match status" value="1"/>
</dbReference>
<proteinExistence type="predicted"/>
<dbReference type="PANTHER" id="PTHR19446">
    <property type="entry name" value="REVERSE TRANSCRIPTASES"/>
    <property type="match status" value="1"/>
</dbReference>
<comment type="caution">
    <text evidence="2">The sequence shown here is derived from an EMBL/GenBank/DDBJ whole genome shotgun (WGS) entry which is preliminary data.</text>
</comment>
<evidence type="ECO:0000313" key="2">
    <source>
        <dbReference type="EMBL" id="CAH0108014.1"/>
    </source>
</evidence>
<dbReference type="EMBL" id="CAKKLH010000281">
    <property type="protein sequence ID" value="CAH0108014.1"/>
    <property type="molecule type" value="Genomic_DNA"/>
</dbReference>
<dbReference type="GO" id="GO:0071897">
    <property type="term" value="P:DNA biosynthetic process"/>
    <property type="evidence" value="ECO:0007669"/>
    <property type="project" value="UniProtKB-ARBA"/>
</dbReference>
<dbReference type="InterPro" id="IPR043502">
    <property type="entry name" value="DNA/RNA_pol_sf"/>
</dbReference>
<dbReference type="InterPro" id="IPR000477">
    <property type="entry name" value="RT_dom"/>
</dbReference>
<protein>
    <recommendedName>
        <fullName evidence="1">Reverse transcriptase domain-containing protein</fullName>
    </recommendedName>
</protein>
<evidence type="ECO:0000313" key="3">
    <source>
        <dbReference type="Proteomes" id="UP000789390"/>
    </source>
</evidence>
<name>A0A8J2WM25_9CRUS</name>
<dbReference type="Pfam" id="PF00078">
    <property type="entry name" value="RVT_1"/>
    <property type="match status" value="1"/>
</dbReference>
<dbReference type="OrthoDB" id="6378051at2759"/>
<dbReference type="Proteomes" id="UP000789390">
    <property type="component" value="Unassembled WGS sequence"/>
</dbReference>